<comment type="caution">
    <text evidence="1">The sequence shown here is derived from an EMBL/GenBank/DDBJ whole genome shotgun (WGS) entry which is preliminary data.</text>
</comment>
<proteinExistence type="predicted"/>
<accession>A0ACB9PM11</accession>
<evidence type="ECO:0000313" key="2">
    <source>
        <dbReference type="Proteomes" id="UP000828941"/>
    </source>
</evidence>
<organism evidence="1 2">
    <name type="scientific">Bauhinia variegata</name>
    <name type="common">Purple orchid tree</name>
    <name type="synonym">Phanera variegata</name>
    <dbReference type="NCBI Taxonomy" id="167791"/>
    <lineage>
        <taxon>Eukaryota</taxon>
        <taxon>Viridiplantae</taxon>
        <taxon>Streptophyta</taxon>
        <taxon>Embryophyta</taxon>
        <taxon>Tracheophyta</taxon>
        <taxon>Spermatophyta</taxon>
        <taxon>Magnoliopsida</taxon>
        <taxon>eudicotyledons</taxon>
        <taxon>Gunneridae</taxon>
        <taxon>Pentapetalae</taxon>
        <taxon>rosids</taxon>
        <taxon>fabids</taxon>
        <taxon>Fabales</taxon>
        <taxon>Fabaceae</taxon>
        <taxon>Cercidoideae</taxon>
        <taxon>Cercideae</taxon>
        <taxon>Bauhiniinae</taxon>
        <taxon>Bauhinia</taxon>
    </lineage>
</organism>
<reference evidence="1 2" key="1">
    <citation type="journal article" date="2022" name="DNA Res.">
        <title>Chromosomal-level genome assembly of the orchid tree Bauhinia variegata (Leguminosae; Cercidoideae) supports the allotetraploid origin hypothesis of Bauhinia.</title>
        <authorList>
            <person name="Zhong Y."/>
            <person name="Chen Y."/>
            <person name="Zheng D."/>
            <person name="Pang J."/>
            <person name="Liu Y."/>
            <person name="Luo S."/>
            <person name="Meng S."/>
            <person name="Qian L."/>
            <person name="Wei D."/>
            <person name="Dai S."/>
            <person name="Zhou R."/>
        </authorList>
    </citation>
    <scope>NUCLEOTIDE SEQUENCE [LARGE SCALE GENOMIC DNA]</scope>
    <source>
        <strain evidence="1">BV-YZ2020</strain>
    </source>
</reference>
<dbReference type="EMBL" id="CM039429">
    <property type="protein sequence ID" value="KAI4348526.1"/>
    <property type="molecule type" value="Genomic_DNA"/>
</dbReference>
<name>A0ACB9PM11_BAUVA</name>
<dbReference type="Proteomes" id="UP000828941">
    <property type="component" value="Chromosome 4"/>
</dbReference>
<keyword evidence="2" id="KW-1185">Reference proteome</keyword>
<evidence type="ECO:0000313" key="1">
    <source>
        <dbReference type="EMBL" id="KAI4348526.1"/>
    </source>
</evidence>
<gene>
    <name evidence="1" type="ORF">L6164_009239</name>
</gene>
<protein>
    <submittedName>
        <fullName evidence="1">Uncharacterized protein</fullName>
    </submittedName>
</protein>
<sequence length="1150" mass="126592">MGSALEFGIRMRKLLIMSTRACYRSVCNHPFLVAFLCFLIIVYGSFPFLFSILVSASPVLVCTAVLLGTLLSFGHANIPEVEKEEKVIHDFSPFQTGLSEGATVIAERGEDFVVERYTEKGSAIEERGIEEASFGEDKGDKVEEGDGLFSYAPLVDEQSEKIQHEKQVSEGKGREFPSLELEKKREVHQEKLKVEGVSSDEKADEEEYVFVQKVHDDIIDIGDEKTPEEPVDAFEEEHLEFSPTSSWKQVENNDEKEDSLESGSDQAESSSPDASMADIIPRLDELHPLLDTEAPQPAHLSRDVSGGASEMSQKRKDDSAESDEDAESQGELEEDGADVPDDEEEEEMEAGKEDDSKSAIKWTEDDQKSLLDLGNLELERNRHLENLIARRRATKNLSMITEMNLIDLESADLSLNVTPISTTRRNPFDLPDDSYAGMGLPPIPGSAPPILQPRQNPFDTPYDSNEEKPDLKGDSFQQEFTMFNQKDAFFPRHGSFNLGPSVLGINRQERHDISWKPVFVPERMASEGTGYSSFQRASSEASDSRLSSVPDTESVSSIDQDDSKLNEDLSQETDLVSNPDHVSVRVEHGSPSSGEMDSVDMMQAEGSIAGHDEVEIVLGGVENPFETELCSEAGEAVINKEPNTGEIDLRTVPVDEESNGRSSQSSLSEVIDNIPDEKLAKSANFQHGESHLQESRISTQASVEESDLHSVSGEIEDLQQREPVYDSSPSAAEMVTNFSSLAEFSSRDYPPASVEMTSNVTDKESEVHDQRVVDNASGHEEMPSASSQQPTEVNNDLNSLSSNIESVKGVTNAGFVHEQDQADCVHADSEILLKEKVDAPASHYHMASENSQSSDNESVDEVEARHGVDLSTLDDEKISEKVANADEKLDFVVSDAQHMPSSDSSMSDNHYESQKSSIIPEESTQVISTSNNGVEVCDSMHKISLNISSMTSDASETPEFISPSGKVDLADVILEELMDEDQSEVLEQLNLLAEGYGLQFAEENVRGLDEIKEIDEGILSELDTVGDFSISNAGLTRHHDQGISVLEARSMEDIDLTFKQLEEGADINEVILPSMIKDQLVSEESKNHLEANSDLQVVEARSLNDIDTALKQISEGNPGELPKSVDSMDGPVKIEENEVVTEDMSRIADK</sequence>